<sequence>MQAQSQNLFFTFAWFQASVLYLFSPSDTKISCINYQFFHEFTSSEFQSHSCVVLPIREETAALIKPNYYFYPYQAMGNVMW</sequence>
<keyword evidence="2" id="KW-1185">Reference proteome</keyword>
<comment type="caution">
    <text evidence="1">The sequence shown here is derived from an EMBL/GenBank/DDBJ whole genome shotgun (WGS) entry which is preliminary data.</text>
</comment>
<evidence type="ECO:0000313" key="1">
    <source>
        <dbReference type="EMBL" id="CAA9889893.1"/>
    </source>
</evidence>
<dbReference type="Proteomes" id="UP000494216">
    <property type="component" value="Unassembled WGS sequence"/>
</dbReference>
<organism evidence="1 2">
    <name type="scientific">Candidatus Methylobacter favarea</name>
    <dbReference type="NCBI Taxonomy" id="2707345"/>
    <lineage>
        <taxon>Bacteria</taxon>
        <taxon>Pseudomonadati</taxon>
        <taxon>Pseudomonadota</taxon>
        <taxon>Gammaproteobacteria</taxon>
        <taxon>Methylococcales</taxon>
        <taxon>Methylococcaceae</taxon>
        <taxon>Methylobacter</taxon>
    </lineage>
</organism>
<dbReference type="AlphaFoldDB" id="A0A8S0XHN6"/>
<evidence type="ECO:0000313" key="2">
    <source>
        <dbReference type="Proteomes" id="UP000494216"/>
    </source>
</evidence>
<accession>A0A8S0XHN6</accession>
<dbReference type="EMBL" id="CADCXN010000042">
    <property type="protein sequence ID" value="CAA9889893.1"/>
    <property type="molecule type" value="Genomic_DNA"/>
</dbReference>
<gene>
    <name evidence="1" type="ORF">METHB2_150017</name>
</gene>
<proteinExistence type="predicted"/>
<protein>
    <submittedName>
        <fullName evidence="1">Uncharacterized protein</fullName>
    </submittedName>
</protein>
<reference evidence="1 2" key="1">
    <citation type="submission" date="2020-02" db="EMBL/GenBank/DDBJ databases">
        <authorList>
            <person name="Hogendoorn C."/>
        </authorList>
    </citation>
    <scope>NUCLEOTIDE SEQUENCE [LARGE SCALE GENOMIC DNA]</scope>
    <source>
        <strain evidence="1">METHB21</strain>
    </source>
</reference>
<name>A0A8S0XHN6_9GAMM</name>